<feature type="transmembrane region" description="Helical" evidence="7">
    <location>
        <begin position="255"/>
        <end position="275"/>
    </location>
</feature>
<feature type="region of interest" description="Disordered" evidence="6">
    <location>
        <begin position="372"/>
        <end position="391"/>
    </location>
</feature>
<dbReference type="InterPro" id="IPR052337">
    <property type="entry name" value="SAT4-like"/>
</dbReference>
<evidence type="ECO:0000259" key="8">
    <source>
        <dbReference type="Pfam" id="PF20684"/>
    </source>
</evidence>
<organism evidence="9 10">
    <name type="scientific">Cordyceps militaris</name>
    <name type="common">Caterpillar fungus</name>
    <name type="synonym">Clavaria militaris</name>
    <dbReference type="NCBI Taxonomy" id="73501"/>
    <lineage>
        <taxon>Eukaryota</taxon>
        <taxon>Fungi</taxon>
        <taxon>Dikarya</taxon>
        <taxon>Ascomycota</taxon>
        <taxon>Pezizomycotina</taxon>
        <taxon>Sordariomycetes</taxon>
        <taxon>Hypocreomycetidae</taxon>
        <taxon>Hypocreales</taxon>
        <taxon>Cordycipitaceae</taxon>
        <taxon>Cordyceps</taxon>
    </lineage>
</organism>
<evidence type="ECO:0000256" key="3">
    <source>
        <dbReference type="ARBA" id="ARBA00022989"/>
    </source>
</evidence>
<keyword evidence="4 7" id="KW-0472">Membrane</keyword>
<feature type="transmembrane region" description="Helical" evidence="7">
    <location>
        <begin position="218"/>
        <end position="235"/>
    </location>
</feature>
<gene>
    <name evidence="9" type="ORF">A9K55_003909</name>
</gene>
<comment type="subcellular location">
    <subcellularLocation>
        <location evidence="1">Membrane</location>
        <topology evidence="1">Multi-pass membrane protein</topology>
    </subcellularLocation>
</comment>
<dbReference type="VEuPathDB" id="FungiDB:A9K55_003909"/>
<comment type="similarity">
    <text evidence="5">Belongs to the SAT4 family.</text>
</comment>
<keyword evidence="3 7" id="KW-1133">Transmembrane helix</keyword>
<name>A0A2H4SQ79_CORMI</name>
<dbReference type="EMBL" id="CP023325">
    <property type="protein sequence ID" value="ATY65271.1"/>
    <property type="molecule type" value="Genomic_DNA"/>
</dbReference>
<feature type="transmembrane region" description="Helical" evidence="7">
    <location>
        <begin position="51"/>
        <end position="71"/>
    </location>
</feature>
<feature type="domain" description="Rhodopsin" evidence="8">
    <location>
        <begin position="35"/>
        <end position="280"/>
    </location>
</feature>
<evidence type="ECO:0000256" key="4">
    <source>
        <dbReference type="ARBA" id="ARBA00023136"/>
    </source>
</evidence>
<feature type="transmembrane region" description="Helical" evidence="7">
    <location>
        <begin position="98"/>
        <end position="121"/>
    </location>
</feature>
<protein>
    <submittedName>
        <fullName evidence="9">Integral membrane</fullName>
    </submittedName>
</protein>
<keyword evidence="2 7" id="KW-0812">Transmembrane</keyword>
<feature type="transmembrane region" description="Helical" evidence="7">
    <location>
        <begin position="20"/>
        <end position="39"/>
    </location>
</feature>
<sequence length="391" mass="42568">MGGVEPRGGDVPDRGPGLVLILWLLTALAGITAVLRVVVRTRNRMFGWDDIFMIFAMLCFIGWSVVLTLYAQKGGSMHIGDVARTGPDNVASVLFLNWLSQVFGILGVAAGKISVAALLLAIIRLTELRWQRIFLWVVPVTLASLVAVACAALTFAQCAPARALWDQRVPGRCIDPHVMSSFGTFTGAFNTFTDASLALIPATIFWQLNNTTTEKTQLTVVFGLNILTSLCSGIKTRHLAALADRTDQTWATYDIFVWVTGELFLMIVCGSIPTLRPVLAWCRRAAGSVKSAVSSSSSSKHARSSQRGSARLPSHADDTDKNDAELAELRALAHLSIKTKTTVERVRSRGDSFDGLFDDKNGVRVEMMYDVRRDTRPNSAVPPVEPRGGHP</sequence>
<accession>A0A2H4SQ79</accession>
<evidence type="ECO:0000313" key="9">
    <source>
        <dbReference type="EMBL" id="ATY65271.1"/>
    </source>
</evidence>
<dbReference type="OrthoDB" id="5429740at2759"/>
<dbReference type="Proteomes" id="UP000323067">
    <property type="component" value="Chromosome v"/>
</dbReference>
<evidence type="ECO:0000256" key="6">
    <source>
        <dbReference type="SAM" id="MobiDB-lite"/>
    </source>
</evidence>
<reference evidence="9 10" key="1">
    <citation type="journal article" date="2017" name="BMC Genomics">
        <title>Chromosome level assembly and secondary metabolite potential of the parasitic fungus Cordyceps militaris.</title>
        <authorList>
            <person name="Kramer G.J."/>
            <person name="Nodwell J.R."/>
        </authorList>
    </citation>
    <scope>NUCLEOTIDE SEQUENCE [LARGE SCALE GENOMIC DNA]</scope>
    <source>
        <strain evidence="9 10">ATCC 34164</strain>
    </source>
</reference>
<dbReference type="GO" id="GO:0016020">
    <property type="term" value="C:membrane"/>
    <property type="evidence" value="ECO:0007669"/>
    <property type="project" value="UniProtKB-SubCell"/>
</dbReference>
<dbReference type="Pfam" id="PF20684">
    <property type="entry name" value="Fung_rhodopsin"/>
    <property type="match status" value="1"/>
</dbReference>
<feature type="region of interest" description="Disordered" evidence="6">
    <location>
        <begin position="293"/>
        <end position="320"/>
    </location>
</feature>
<evidence type="ECO:0000256" key="5">
    <source>
        <dbReference type="ARBA" id="ARBA00038359"/>
    </source>
</evidence>
<evidence type="ECO:0000313" key="10">
    <source>
        <dbReference type="Proteomes" id="UP000323067"/>
    </source>
</evidence>
<dbReference type="InterPro" id="IPR049326">
    <property type="entry name" value="Rhodopsin_dom_fungi"/>
</dbReference>
<dbReference type="AlphaFoldDB" id="A0A2H4SQ79"/>
<dbReference type="PANTHER" id="PTHR33048">
    <property type="entry name" value="PTH11-LIKE INTEGRAL MEMBRANE PROTEIN (AFU_ORTHOLOGUE AFUA_5G11245)"/>
    <property type="match status" value="1"/>
</dbReference>
<feature type="transmembrane region" description="Helical" evidence="7">
    <location>
        <begin position="133"/>
        <end position="156"/>
    </location>
</feature>
<dbReference type="VEuPathDB" id="FungiDB:CCM_04906"/>
<feature type="compositionally biased region" description="Low complexity" evidence="6">
    <location>
        <begin position="293"/>
        <end position="309"/>
    </location>
</feature>
<evidence type="ECO:0000256" key="2">
    <source>
        <dbReference type="ARBA" id="ARBA00022692"/>
    </source>
</evidence>
<evidence type="ECO:0000256" key="7">
    <source>
        <dbReference type="SAM" id="Phobius"/>
    </source>
</evidence>
<feature type="transmembrane region" description="Helical" evidence="7">
    <location>
        <begin position="185"/>
        <end position="206"/>
    </location>
</feature>
<proteinExistence type="inferred from homology"/>
<evidence type="ECO:0000256" key="1">
    <source>
        <dbReference type="ARBA" id="ARBA00004141"/>
    </source>
</evidence>
<dbReference type="PANTHER" id="PTHR33048:SF146">
    <property type="entry name" value="INTEGRAL MEMBRANE PROTEIN"/>
    <property type="match status" value="1"/>
</dbReference>